<comment type="subcellular location">
    <subcellularLocation>
        <location evidence="1">Cell envelope</location>
    </subcellularLocation>
</comment>
<comment type="similarity">
    <text evidence="2 4">Belongs to the bacterial solute-binding protein 3 family.</text>
</comment>
<protein>
    <submittedName>
        <fullName evidence="7">Arginine/ornithine transport system substrate-binding protein</fullName>
    </submittedName>
</protein>
<accession>A0ABU1ZHR0</accession>
<dbReference type="PROSITE" id="PS01039">
    <property type="entry name" value="SBP_BACTERIAL_3"/>
    <property type="match status" value="1"/>
</dbReference>
<reference evidence="7 8" key="1">
    <citation type="submission" date="2023-07" db="EMBL/GenBank/DDBJ databases">
        <title>Sorghum-associated microbial communities from plants grown in Nebraska, USA.</title>
        <authorList>
            <person name="Schachtman D."/>
        </authorList>
    </citation>
    <scope>NUCLEOTIDE SEQUENCE [LARGE SCALE GENOMIC DNA]</scope>
    <source>
        <strain evidence="7 8">BE308</strain>
    </source>
</reference>
<dbReference type="PROSITE" id="PS51257">
    <property type="entry name" value="PROKAR_LIPOPROTEIN"/>
    <property type="match status" value="1"/>
</dbReference>
<evidence type="ECO:0000259" key="6">
    <source>
        <dbReference type="SMART" id="SM00062"/>
    </source>
</evidence>
<dbReference type="Gene3D" id="3.40.190.10">
    <property type="entry name" value="Periplasmic binding protein-like II"/>
    <property type="match status" value="2"/>
</dbReference>
<gene>
    <name evidence="7" type="ORF">J2X15_000342</name>
</gene>
<feature type="domain" description="Solute-binding protein family 3/N-terminal" evidence="6">
    <location>
        <begin position="46"/>
        <end position="274"/>
    </location>
</feature>
<dbReference type="Pfam" id="PF00497">
    <property type="entry name" value="SBP_bac_3"/>
    <property type="match status" value="1"/>
</dbReference>
<dbReference type="Proteomes" id="UP001268089">
    <property type="component" value="Unassembled WGS sequence"/>
</dbReference>
<evidence type="ECO:0000256" key="3">
    <source>
        <dbReference type="ARBA" id="ARBA00022729"/>
    </source>
</evidence>
<dbReference type="InterPro" id="IPR018313">
    <property type="entry name" value="SBP_3_CS"/>
</dbReference>
<evidence type="ECO:0000256" key="2">
    <source>
        <dbReference type="ARBA" id="ARBA00010333"/>
    </source>
</evidence>
<feature type="chain" id="PRO_5046864924" evidence="5">
    <location>
        <begin position="16"/>
        <end position="281"/>
    </location>
</feature>
<name>A0ABU1ZHR0_9BURK</name>
<evidence type="ECO:0000256" key="4">
    <source>
        <dbReference type="RuleBase" id="RU003744"/>
    </source>
</evidence>
<evidence type="ECO:0000256" key="1">
    <source>
        <dbReference type="ARBA" id="ARBA00004196"/>
    </source>
</evidence>
<sequence length="281" mass="30346">MKKLLLALAVTSILAACGKKEEAAPAAPAAPASAPAAAAPAPEAAVLKVAIDPTYEPFTFKSADGKPTGFDVDVANALCEQIKRKCEFVEQVWDSMIPGLNAKKYDVIISSMSITDDRLKEVDFTDKYYNTPSRLVLKKGVKFTDAASIKGKKIGVLKGSTQEKYALGDLKPAGVIVNSYEAQDQVYLDIKSGRLDGTVADYMEVTGGFLSKPEGAKYELVGPDLKDPKYYGYGAGIALRKGEDKLKAELNDAIKAIRTNGTYKTLNDKYFAKYNIDVYGE</sequence>
<feature type="signal peptide" evidence="5">
    <location>
        <begin position="1"/>
        <end position="15"/>
    </location>
</feature>
<keyword evidence="8" id="KW-1185">Reference proteome</keyword>
<evidence type="ECO:0000313" key="8">
    <source>
        <dbReference type="Proteomes" id="UP001268089"/>
    </source>
</evidence>
<dbReference type="SUPFAM" id="SSF53850">
    <property type="entry name" value="Periplasmic binding protein-like II"/>
    <property type="match status" value="1"/>
</dbReference>
<organism evidence="7 8">
    <name type="scientific">Rhodoferax saidenbachensis</name>
    <dbReference type="NCBI Taxonomy" id="1484693"/>
    <lineage>
        <taxon>Bacteria</taxon>
        <taxon>Pseudomonadati</taxon>
        <taxon>Pseudomonadota</taxon>
        <taxon>Betaproteobacteria</taxon>
        <taxon>Burkholderiales</taxon>
        <taxon>Comamonadaceae</taxon>
        <taxon>Rhodoferax</taxon>
    </lineage>
</organism>
<comment type="caution">
    <text evidence="7">The sequence shown here is derived from an EMBL/GenBank/DDBJ whole genome shotgun (WGS) entry which is preliminary data.</text>
</comment>
<dbReference type="CDD" id="cd13703">
    <property type="entry name" value="PBP2_HisJ_LAO"/>
    <property type="match status" value="1"/>
</dbReference>
<keyword evidence="3 5" id="KW-0732">Signal</keyword>
<dbReference type="PANTHER" id="PTHR35936">
    <property type="entry name" value="MEMBRANE-BOUND LYTIC MUREIN TRANSGLYCOSYLASE F"/>
    <property type="match status" value="1"/>
</dbReference>
<dbReference type="RefSeq" id="WP_310338867.1">
    <property type="nucleotide sequence ID" value="NZ_JAVDXO010000001.1"/>
</dbReference>
<evidence type="ECO:0000313" key="7">
    <source>
        <dbReference type="EMBL" id="MDR7305076.1"/>
    </source>
</evidence>
<dbReference type="SMART" id="SM00062">
    <property type="entry name" value="PBPb"/>
    <property type="match status" value="1"/>
</dbReference>
<dbReference type="PANTHER" id="PTHR35936:SF13">
    <property type="entry name" value="HISTIDINE-BINDING PERIPLASMIC PROTEIN"/>
    <property type="match status" value="1"/>
</dbReference>
<dbReference type="InterPro" id="IPR001638">
    <property type="entry name" value="Solute-binding_3/MltF_N"/>
</dbReference>
<evidence type="ECO:0000256" key="5">
    <source>
        <dbReference type="SAM" id="SignalP"/>
    </source>
</evidence>
<proteinExistence type="inferred from homology"/>
<dbReference type="EMBL" id="JAVDXO010000001">
    <property type="protein sequence ID" value="MDR7305076.1"/>
    <property type="molecule type" value="Genomic_DNA"/>
</dbReference>